<name>A0A3P7JVQ5_STRVU</name>
<feature type="region of interest" description="Disordered" evidence="1">
    <location>
        <begin position="34"/>
        <end position="55"/>
    </location>
</feature>
<dbReference type="EMBL" id="UYYB01136813">
    <property type="protein sequence ID" value="VDM85153.1"/>
    <property type="molecule type" value="Genomic_DNA"/>
</dbReference>
<reference evidence="2 3" key="1">
    <citation type="submission" date="2018-11" db="EMBL/GenBank/DDBJ databases">
        <authorList>
            <consortium name="Pathogen Informatics"/>
        </authorList>
    </citation>
    <scope>NUCLEOTIDE SEQUENCE [LARGE SCALE GENOMIC DNA]</scope>
</reference>
<sequence>MLEMVEVIDVQPKTNWASRTPTLTSISQEVEVKNLNRKDRLSSASQESSQKMVEP</sequence>
<organism evidence="2 3">
    <name type="scientific">Strongylus vulgaris</name>
    <name type="common">Blood worm</name>
    <dbReference type="NCBI Taxonomy" id="40348"/>
    <lineage>
        <taxon>Eukaryota</taxon>
        <taxon>Metazoa</taxon>
        <taxon>Ecdysozoa</taxon>
        <taxon>Nematoda</taxon>
        <taxon>Chromadorea</taxon>
        <taxon>Rhabditida</taxon>
        <taxon>Rhabditina</taxon>
        <taxon>Rhabditomorpha</taxon>
        <taxon>Strongyloidea</taxon>
        <taxon>Strongylidae</taxon>
        <taxon>Strongylus</taxon>
    </lineage>
</organism>
<proteinExistence type="predicted"/>
<evidence type="ECO:0000313" key="2">
    <source>
        <dbReference type="EMBL" id="VDM85153.1"/>
    </source>
</evidence>
<accession>A0A3P7JVQ5</accession>
<protein>
    <submittedName>
        <fullName evidence="2">Uncharacterized protein</fullName>
    </submittedName>
</protein>
<keyword evidence="3" id="KW-1185">Reference proteome</keyword>
<evidence type="ECO:0000313" key="3">
    <source>
        <dbReference type="Proteomes" id="UP000270094"/>
    </source>
</evidence>
<feature type="compositionally biased region" description="Polar residues" evidence="1">
    <location>
        <begin position="42"/>
        <end position="55"/>
    </location>
</feature>
<gene>
    <name evidence="2" type="ORF">SVUK_LOCUS20151</name>
</gene>
<evidence type="ECO:0000256" key="1">
    <source>
        <dbReference type="SAM" id="MobiDB-lite"/>
    </source>
</evidence>
<dbReference type="AlphaFoldDB" id="A0A3P7JVQ5"/>
<dbReference type="Proteomes" id="UP000270094">
    <property type="component" value="Unassembled WGS sequence"/>
</dbReference>